<dbReference type="RefSeq" id="WP_099108930.1">
    <property type="nucleotide sequence ID" value="NZ_CAWNRH010000159.1"/>
</dbReference>
<evidence type="ECO:0000313" key="10">
    <source>
        <dbReference type="Proteomes" id="UP000222366"/>
    </source>
</evidence>
<keyword evidence="10" id="KW-1185">Reference proteome</keyword>
<sequence>MASSLNLPEPTELTGIWQVTDKHQVCSIELTDVRLPEGSIWALKSDDCLTKMIGNPVAGWRAAPDGITLTDATGYGLAFFSQGSEEWVAYLVDGRELVMTLKSKE</sequence>
<evidence type="ECO:0000256" key="2">
    <source>
        <dbReference type="ARBA" id="ARBA00006813"/>
    </source>
</evidence>
<evidence type="ECO:0000256" key="1">
    <source>
        <dbReference type="ARBA" id="ARBA00004418"/>
    </source>
</evidence>
<gene>
    <name evidence="9" type="ORF">Xsto_01096</name>
</gene>
<dbReference type="InterPro" id="IPR016085">
    <property type="entry name" value="Protease_inh_B-barrel_dom"/>
</dbReference>
<dbReference type="Gene3D" id="2.40.128.10">
    <property type="match status" value="1"/>
</dbReference>
<evidence type="ECO:0000256" key="6">
    <source>
        <dbReference type="ARBA" id="ARBA00022764"/>
    </source>
</evidence>
<dbReference type="Pfam" id="PF02974">
    <property type="entry name" value="Inh"/>
    <property type="match status" value="1"/>
</dbReference>
<reference evidence="9 10" key="1">
    <citation type="journal article" date="2017" name="Nat. Microbiol.">
        <title>Natural product diversity associated with the nematode symbionts Photorhabdus and Xenorhabdus.</title>
        <authorList>
            <person name="Tobias N.J."/>
            <person name="Wolff H."/>
            <person name="Djahanschiri B."/>
            <person name="Grundmann F."/>
            <person name="Kronenwerth M."/>
            <person name="Shi Y.M."/>
            <person name="Simonyi S."/>
            <person name="Grun P."/>
            <person name="Shapiro-Ilan D."/>
            <person name="Pidot S.J."/>
            <person name="Stinear T.P."/>
            <person name="Ebersberger I."/>
            <person name="Bode H.B."/>
        </authorList>
    </citation>
    <scope>NUCLEOTIDE SEQUENCE [LARGE SCALE GENOMIC DNA]</scope>
    <source>
        <strain evidence="9 10">DSM 17904</strain>
    </source>
</reference>
<proteinExistence type="inferred from homology"/>
<keyword evidence="4" id="KW-0646">Protease inhibitor</keyword>
<accession>A0A2D0KST5</accession>
<keyword evidence="6" id="KW-0574">Periplasm</keyword>
<dbReference type="EMBL" id="NJAJ01000008">
    <property type="protein sequence ID" value="PHM66490.1"/>
    <property type="molecule type" value="Genomic_DNA"/>
</dbReference>
<evidence type="ECO:0000256" key="3">
    <source>
        <dbReference type="ARBA" id="ARBA00022608"/>
    </source>
</evidence>
<dbReference type="SUPFAM" id="SSF50882">
    <property type="entry name" value="beta-Barrel protease inhibitors"/>
    <property type="match status" value="1"/>
</dbReference>
<comment type="subcellular location">
    <subcellularLocation>
        <location evidence="1">Periplasm</location>
    </subcellularLocation>
</comment>
<evidence type="ECO:0000256" key="5">
    <source>
        <dbReference type="ARBA" id="ARBA00022729"/>
    </source>
</evidence>
<dbReference type="GO" id="GO:0008191">
    <property type="term" value="F:metalloendopeptidase inhibitor activity"/>
    <property type="evidence" value="ECO:0007669"/>
    <property type="project" value="InterPro"/>
</dbReference>
<evidence type="ECO:0000259" key="8">
    <source>
        <dbReference type="Pfam" id="PF02974"/>
    </source>
</evidence>
<organism evidence="9 10">
    <name type="scientific">Xenorhabdus stockiae</name>
    <dbReference type="NCBI Taxonomy" id="351614"/>
    <lineage>
        <taxon>Bacteria</taxon>
        <taxon>Pseudomonadati</taxon>
        <taxon>Pseudomonadota</taxon>
        <taxon>Gammaproteobacteria</taxon>
        <taxon>Enterobacterales</taxon>
        <taxon>Morganellaceae</taxon>
        <taxon>Xenorhabdus</taxon>
    </lineage>
</organism>
<keyword evidence="7" id="KW-0481">Metalloenzyme inhibitor</keyword>
<dbReference type="AlphaFoldDB" id="A0A2D0KST5"/>
<protein>
    <submittedName>
        <fullName evidence="9">Proteinase inhibitor</fullName>
    </submittedName>
</protein>
<dbReference type="PRINTS" id="PR01274">
    <property type="entry name" value="MPTASEINHBTR"/>
</dbReference>
<evidence type="ECO:0000256" key="4">
    <source>
        <dbReference type="ARBA" id="ARBA00022690"/>
    </source>
</evidence>
<name>A0A2D0KST5_9GAMM</name>
<keyword evidence="3" id="KW-0483">Metalloprotease inhibitor</keyword>
<dbReference type="InterPro" id="IPR022815">
    <property type="entry name" value="Inh"/>
</dbReference>
<dbReference type="InterPro" id="IPR021140">
    <property type="entry name" value="Inh/Omp19"/>
</dbReference>
<evidence type="ECO:0000256" key="7">
    <source>
        <dbReference type="ARBA" id="ARBA00023215"/>
    </source>
</evidence>
<keyword evidence="5" id="KW-0732">Signal</keyword>
<comment type="caution">
    <text evidence="9">The sequence shown here is derived from an EMBL/GenBank/DDBJ whole genome shotgun (WGS) entry which is preliminary data.</text>
</comment>
<dbReference type="GO" id="GO:0042597">
    <property type="term" value="C:periplasmic space"/>
    <property type="evidence" value="ECO:0007669"/>
    <property type="project" value="UniProtKB-SubCell"/>
</dbReference>
<evidence type="ECO:0000313" key="9">
    <source>
        <dbReference type="EMBL" id="PHM66490.1"/>
    </source>
</evidence>
<comment type="similarity">
    <text evidence="2">Belongs to the protease inhibitor I38 family.</text>
</comment>
<dbReference type="Proteomes" id="UP000222366">
    <property type="component" value="Unassembled WGS sequence"/>
</dbReference>
<feature type="domain" description="Alkaline proteinase inhibitor/ Outer membrane lipoprotein Omp19" evidence="8">
    <location>
        <begin position="8"/>
        <end position="99"/>
    </location>
</feature>